<dbReference type="RefSeq" id="WP_126613390.1">
    <property type="nucleotide sequence ID" value="NZ_CP034562.1"/>
</dbReference>
<reference evidence="2 3" key="1">
    <citation type="submission" date="2018-12" db="EMBL/GenBank/DDBJ databases">
        <title>Flammeovirga pectinis sp. nov., isolated from the gut of the Korean scallop, Patinopecten yessoensis.</title>
        <authorList>
            <person name="Bae J.-W."/>
            <person name="Jeong Y.-S."/>
            <person name="Kang W."/>
        </authorList>
    </citation>
    <scope>NUCLEOTIDE SEQUENCE [LARGE SCALE GENOMIC DNA]</scope>
    <source>
        <strain evidence="2 3">L12M1</strain>
    </source>
</reference>
<evidence type="ECO:0000313" key="3">
    <source>
        <dbReference type="Proteomes" id="UP000267268"/>
    </source>
</evidence>
<name>A0A3Q9FL34_9BACT</name>
<dbReference type="PANTHER" id="PTHR30535:SF34">
    <property type="entry name" value="MOLYBDATE-BINDING PROTEIN MOLA"/>
    <property type="match status" value="1"/>
</dbReference>
<dbReference type="InterPro" id="IPR002491">
    <property type="entry name" value="ABC_transptr_periplasmic_BD"/>
</dbReference>
<gene>
    <name evidence="2" type="ORF">EI427_07905</name>
</gene>
<accession>A0A3Q9FL34</accession>
<dbReference type="Proteomes" id="UP000267268">
    <property type="component" value="Chromosome 1"/>
</dbReference>
<dbReference type="SUPFAM" id="SSF53807">
    <property type="entry name" value="Helical backbone' metal receptor"/>
    <property type="match status" value="1"/>
</dbReference>
<proteinExistence type="predicted"/>
<dbReference type="InterPro" id="IPR050902">
    <property type="entry name" value="ABC_Transporter_SBP"/>
</dbReference>
<sequence length="272" mass="30676">MKSTFPNRIVCLTDEVTEWLYLLGEHHRIVGISAFAERPAEAKKENPMVCGFTGANFKKILATKPDLIIGFSDLQADIASRLIKEGIPTFITNQRSIDEILSTLLMISRIVGAEKKGKALIAKMEQEIESAKEFSKTLKFKPKVYFEEWDEPLISGIKWVSELIKIAGGIDVFEDLSDSQSAKGRIISSFDQVVDLNPDIGLFCWCGKKFKKEQLLSRKNVDKISFYSTNEIHEIDPLYILQPGPASIMEGLPHLRKIIENWSKTSIIKLGK</sequence>
<evidence type="ECO:0000313" key="2">
    <source>
        <dbReference type="EMBL" id="AZQ62160.1"/>
    </source>
</evidence>
<dbReference type="Pfam" id="PF01497">
    <property type="entry name" value="Peripla_BP_2"/>
    <property type="match status" value="1"/>
</dbReference>
<dbReference type="PROSITE" id="PS50983">
    <property type="entry name" value="FE_B12_PBP"/>
    <property type="match status" value="1"/>
</dbReference>
<dbReference type="KEGG" id="fll:EI427_07905"/>
<organism evidence="2 3">
    <name type="scientific">Flammeovirga pectinis</name>
    <dbReference type="NCBI Taxonomy" id="2494373"/>
    <lineage>
        <taxon>Bacteria</taxon>
        <taxon>Pseudomonadati</taxon>
        <taxon>Bacteroidota</taxon>
        <taxon>Cytophagia</taxon>
        <taxon>Cytophagales</taxon>
        <taxon>Flammeovirgaceae</taxon>
        <taxon>Flammeovirga</taxon>
    </lineage>
</organism>
<evidence type="ECO:0000259" key="1">
    <source>
        <dbReference type="PROSITE" id="PS50983"/>
    </source>
</evidence>
<dbReference type="Gene3D" id="3.40.50.1980">
    <property type="entry name" value="Nitrogenase molybdenum iron protein domain"/>
    <property type="match status" value="2"/>
</dbReference>
<dbReference type="GO" id="GO:0071281">
    <property type="term" value="P:cellular response to iron ion"/>
    <property type="evidence" value="ECO:0007669"/>
    <property type="project" value="TreeGrafter"/>
</dbReference>
<dbReference type="EMBL" id="CP034562">
    <property type="protein sequence ID" value="AZQ62160.1"/>
    <property type="molecule type" value="Genomic_DNA"/>
</dbReference>
<dbReference type="OrthoDB" id="9787772at2"/>
<keyword evidence="3" id="KW-1185">Reference proteome</keyword>
<dbReference type="PANTHER" id="PTHR30535">
    <property type="entry name" value="VITAMIN B12-BINDING PROTEIN"/>
    <property type="match status" value="1"/>
</dbReference>
<protein>
    <submittedName>
        <fullName evidence="2">Cobalamin-binding protein</fullName>
    </submittedName>
</protein>
<dbReference type="AlphaFoldDB" id="A0A3Q9FL34"/>
<feature type="domain" description="Fe/B12 periplasmic-binding" evidence="1">
    <location>
        <begin position="8"/>
        <end position="263"/>
    </location>
</feature>